<dbReference type="InterPro" id="IPR032675">
    <property type="entry name" value="LRR_dom_sf"/>
</dbReference>
<dbReference type="PANTHER" id="PTHR46545:SF1">
    <property type="entry name" value="LEUCINE-RICH REPEAT-CONTAINING PROTEIN 51"/>
    <property type="match status" value="1"/>
</dbReference>
<dbReference type="Pfam" id="PF14580">
    <property type="entry name" value="LRR_9"/>
    <property type="match status" value="1"/>
</dbReference>
<keyword evidence="7" id="KW-1185">Reference proteome</keyword>
<comment type="subcellular location">
    <subcellularLocation>
        <location evidence="1">Cytoplasm</location>
    </subcellularLocation>
</comment>
<gene>
    <name evidence="6" type="primary">LRRC51</name>
</gene>
<dbReference type="RefSeq" id="XP_026867964.2">
    <property type="nucleotide sequence ID" value="XM_027012163.2"/>
</dbReference>
<dbReference type="InterPro" id="IPR001611">
    <property type="entry name" value="Leu-rich_rpt"/>
</dbReference>
<reference evidence="7" key="1">
    <citation type="journal article" date="2014" name="Science">
        <title>Nonhuman genetics. Genomic basis for the convergent evolution of electric organs.</title>
        <authorList>
            <person name="Gallant J.R."/>
            <person name="Traeger L.L."/>
            <person name="Volkening J.D."/>
            <person name="Moffett H."/>
            <person name="Chen P.H."/>
            <person name="Novina C.D."/>
            <person name="Phillips G.N.Jr."/>
            <person name="Anand R."/>
            <person name="Wells G.B."/>
            <person name="Pinch M."/>
            <person name="Guth R."/>
            <person name="Unguez G.A."/>
            <person name="Albert J.S."/>
            <person name="Zakon H.H."/>
            <person name="Samanta M.P."/>
            <person name="Sussman M.R."/>
        </authorList>
    </citation>
    <scope>NUCLEOTIDE SEQUENCE [LARGE SCALE GENOMIC DNA]</scope>
</reference>
<accession>A0A4W4DVZ9</accession>
<evidence type="ECO:0000313" key="7">
    <source>
        <dbReference type="Proteomes" id="UP000314983"/>
    </source>
</evidence>
<evidence type="ECO:0000256" key="3">
    <source>
        <dbReference type="ARBA" id="ARBA00022490"/>
    </source>
</evidence>
<dbReference type="AlphaFoldDB" id="A0A4W4DVZ9"/>
<keyword evidence="4" id="KW-0433">Leucine-rich repeat</keyword>
<organism evidence="6 7">
    <name type="scientific">Electrophorus electricus</name>
    <name type="common">Electric eel</name>
    <name type="synonym">Gymnotus electricus</name>
    <dbReference type="NCBI Taxonomy" id="8005"/>
    <lineage>
        <taxon>Eukaryota</taxon>
        <taxon>Metazoa</taxon>
        <taxon>Chordata</taxon>
        <taxon>Craniata</taxon>
        <taxon>Vertebrata</taxon>
        <taxon>Euteleostomi</taxon>
        <taxon>Actinopterygii</taxon>
        <taxon>Neopterygii</taxon>
        <taxon>Teleostei</taxon>
        <taxon>Ostariophysi</taxon>
        <taxon>Gymnotiformes</taxon>
        <taxon>Gymnotoidei</taxon>
        <taxon>Gymnotidae</taxon>
        <taxon>Electrophorus</taxon>
    </lineage>
</organism>
<dbReference type="OMA" id="LWHQSNS"/>
<dbReference type="Ensembl" id="ENSEEET00000003034.2">
    <property type="protein sequence ID" value="ENSEEEP00000002988.2"/>
    <property type="gene ID" value="ENSEEEG00000001702.2"/>
</dbReference>
<dbReference type="GO" id="GO:0005737">
    <property type="term" value="C:cytoplasm"/>
    <property type="evidence" value="ECO:0007669"/>
    <property type="project" value="UniProtKB-SubCell"/>
</dbReference>
<dbReference type="PANTHER" id="PTHR46545">
    <property type="entry name" value="LEUCINE-RICH REPEAT-CONTAINING PROTEIN 51"/>
    <property type="match status" value="1"/>
</dbReference>
<protein>
    <recommendedName>
        <fullName evidence="2">Leucine-rich repeat-containing protein 51</fullName>
    </recommendedName>
</protein>
<dbReference type="GeneTree" id="ENSGT00510000047925"/>
<reference evidence="6" key="3">
    <citation type="submission" date="2020-05" db="EMBL/GenBank/DDBJ databases">
        <title>Electrophorus electricus (electric eel) genome, fEleEle1, primary haplotype.</title>
        <authorList>
            <person name="Myers G."/>
            <person name="Meyer A."/>
            <person name="Fedrigo O."/>
            <person name="Formenti G."/>
            <person name="Rhie A."/>
            <person name="Tracey A."/>
            <person name="Sims Y."/>
            <person name="Jarvis E.D."/>
        </authorList>
    </citation>
    <scope>NUCLEOTIDE SEQUENCE [LARGE SCALE GENOMIC DNA]</scope>
</reference>
<evidence type="ECO:0000256" key="2">
    <source>
        <dbReference type="ARBA" id="ARBA00014223"/>
    </source>
</evidence>
<dbReference type="GeneID" id="113578726"/>
<keyword evidence="3" id="KW-0963">Cytoplasm</keyword>
<keyword evidence="5" id="KW-0677">Repeat</keyword>
<dbReference type="STRING" id="8005.ENSEEEP00000002988"/>
<dbReference type="Proteomes" id="UP000314983">
    <property type="component" value="Chromosome 15"/>
</dbReference>
<dbReference type="RefSeq" id="XP_026867965.2">
    <property type="nucleotide sequence ID" value="XM_027012164.2"/>
</dbReference>
<reference evidence="7" key="2">
    <citation type="journal article" date="2017" name="Sci. Adv.">
        <title>A tail of two voltages: Proteomic comparison of the three electric organs of the electric eel.</title>
        <authorList>
            <person name="Traeger L.L."/>
            <person name="Sabat G."/>
            <person name="Barrett-Wilt G.A."/>
            <person name="Wells G.B."/>
            <person name="Sussman M.R."/>
        </authorList>
    </citation>
    <scope>NUCLEOTIDE SEQUENCE [LARGE SCALE GENOMIC DNA]</scope>
</reference>
<sequence>MELQGVPVDFSFKYISTMRDVLSEEPNPSMRPLRKNSKGKFSSRALRLNNNIITELTGLTDILSAVFVEPTCLAWLDLSFNDISHIHPVLTELVELRMLNLHGNSICNLSEVDKLRTLPLLRTITLHGNTIEKERGYRGYVISTLPHLKMMDFNAITKQERVMASIWHKGRKSCESSIHSTEG</sequence>
<dbReference type="PROSITE" id="PS51450">
    <property type="entry name" value="LRR"/>
    <property type="match status" value="2"/>
</dbReference>
<dbReference type="SUPFAM" id="SSF52058">
    <property type="entry name" value="L domain-like"/>
    <property type="match status" value="1"/>
</dbReference>
<evidence type="ECO:0000313" key="6">
    <source>
        <dbReference type="Ensembl" id="ENSEEEP00000002988.2"/>
    </source>
</evidence>
<name>A0A4W4DVZ9_ELEEL</name>
<dbReference type="Gene3D" id="3.80.10.10">
    <property type="entry name" value="Ribonuclease Inhibitor"/>
    <property type="match status" value="1"/>
</dbReference>
<evidence type="ECO:0000256" key="5">
    <source>
        <dbReference type="ARBA" id="ARBA00022737"/>
    </source>
</evidence>
<reference evidence="6" key="5">
    <citation type="submission" date="2025-09" db="UniProtKB">
        <authorList>
            <consortium name="Ensembl"/>
        </authorList>
    </citation>
    <scope>IDENTIFICATION</scope>
</reference>
<evidence type="ECO:0000256" key="4">
    <source>
        <dbReference type="ARBA" id="ARBA00022614"/>
    </source>
</evidence>
<proteinExistence type="predicted"/>
<evidence type="ECO:0000256" key="1">
    <source>
        <dbReference type="ARBA" id="ARBA00004496"/>
    </source>
</evidence>
<reference evidence="6" key="4">
    <citation type="submission" date="2025-08" db="UniProtKB">
        <authorList>
            <consortium name="Ensembl"/>
        </authorList>
    </citation>
    <scope>IDENTIFICATION</scope>
</reference>